<accession>A0A1G4EI32</accession>
<dbReference type="Proteomes" id="UP000195696">
    <property type="component" value="Unassembled WGS sequence"/>
</dbReference>
<proteinExistence type="predicted"/>
<protein>
    <submittedName>
        <fullName evidence="1">Uncharacterized protein</fullName>
    </submittedName>
</protein>
<gene>
    <name evidence="1" type="ORF">BWGO95_01687</name>
</gene>
<dbReference type="EMBL" id="FMAK01000026">
    <property type="protein sequence ID" value="SCB67564.1"/>
    <property type="molecule type" value="Genomic_DNA"/>
</dbReference>
<organism evidence="1 2">
    <name type="scientific">Bacillus mycoides</name>
    <dbReference type="NCBI Taxonomy" id="1405"/>
    <lineage>
        <taxon>Bacteria</taxon>
        <taxon>Bacillati</taxon>
        <taxon>Bacillota</taxon>
        <taxon>Bacilli</taxon>
        <taxon>Bacillales</taxon>
        <taxon>Bacillaceae</taxon>
        <taxon>Bacillus</taxon>
        <taxon>Bacillus cereus group</taxon>
    </lineage>
</organism>
<sequence>MPRLFVFANKGKKDISYEKII</sequence>
<evidence type="ECO:0000313" key="1">
    <source>
        <dbReference type="EMBL" id="SCB67564.1"/>
    </source>
</evidence>
<reference evidence="1 2" key="1">
    <citation type="submission" date="2016-08" db="EMBL/GenBank/DDBJ databases">
        <authorList>
            <person name="Seilhamer J.J."/>
        </authorList>
    </citation>
    <scope>NUCLEOTIDE SEQUENCE [LARGE SCALE GENOMIC DNA]</scope>
    <source>
        <strain evidence="1 2">SDA_GO95</strain>
    </source>
</reference>
<evidence type="ECO:0000313" key="2">
    <source>
        <dbReference type="Proteomes" id="UP000195696"/>
    </source>
</evidence>
<dbReference type="AlphaFoldDB" id="A0A1G4EI32"/>
<name>A0A1G4EI32_BACMY</name>